<dbReference type="Proteomes" id="UP001595816">
    <property type="component" value="Unassembled WGS sequence"/>
</dbReference>
<reference evidence="4" key="1">
    <citation type="journal article" date="2019" name="Int. J. Syst. Evol. Microbiol.">
        <title>The Global Catalogue of Microorganisms (GCM) 10K type strain sequencing project: providing services to taxonomists for standard genome sequencing and annotation.</title>
        <authorList>
            <consortium name="The Broad Institute Genomics Platform"/>
            <consortium name="The Broad Institute Genome Sequencing Center for Infectious Disease"/>
            <person name="Wu L."/>
            <person name="Ma J."/>
        </authorList>
    </citation>
    <scope>NUCLEOTIDE SEQUENCE [LARGE SCALE GENOMIC DNA]</scope>
    <source>
        <strain evidence="4">CGMCC 4.7289</strain>
    </source>
</reference>
<name>A0ABV8LW93_9ACTN</name>
<organism evidence="3 4">
    <name type="scientific">Hamadaea flava</name>
    <dbReference type="NCBI Taxonomy" id="1742688"/>
    <lineage>
        <taxon>Bacteria</taxon>
        <taxon>Bacillati</taxon>
        <taxon>Actinomycetota</taxon>
        <taxon>Actinomycetes</taxon>
        <taxon>Micromonosporales</taxon>
        <taxon>Micromonosporaceae</taxon>
        <taxon>Hamadaea</taxon>
    </lineage>
</organism>
<accession>A0ABV8LW93</accession>
<keyword evidence="4" id="KW-1185">Reference proteome</keyword>
<evidence type="ECO:0000313" key="4">
    <source>
        <dbReference type="Proteomes" id="UP001595816"/>
    </source>
</evidence>
<feature type="region of interest" description="Disordered" evidence="1">
    <location>
        <begin position="1"/>
        <end position="20"/>
    </location>
</feature>
<evidence type="ECO:0000256" key="1">
    <source>
        <dbReference type="SAM" id="MobiDB-lite"/>
    </source>
</evidence>
<dbReference type="RefSeq" id="WP_253761148.1">
    <property type="nucleotide sequence ID" value="NZ_JAMZDZ010000001.1"/>
</dbReference>
<gene>
    <name evidence="3" type="ORF">ACFOZ4_29215</name>
</gene>
<evidence type="ECO:0000256" key="2">
    <source>
        <dbReference type="SAM" id="Phobius"/>
    </source>
</evidence>
<keyword evidence="2" id="KW-0812">Transmembrane</keyword>
<protein>
    <recommendedName>
        <fullName evidence="5">DUF4845 domain-containing protein</fullName>
    </recommendedName>
</protein>
<evidence type="ECO:0008006" key="5">
    <source>
        <dbReference type="Google" id="ProtNLM"/>
    </source>
</evidence>
<keyword evidence="2" id="KW-0472">Membrane</keyword>
<sequence>MTQPTLEGVPPGPGARPPFVAAPTEGSSTRLWWGLGTGAVALLLFCGGGIALLVGLAITGVRAVEDQANQTVTRYLSALERGKPAEAYDLVCAEMRKHYDVDEFAALERNVTTSTGYTVGEVDLNTLQVPVTLEYASGPDRNVTYQLAQDSSTGRIEVCGTA</sequence>
<comment type="caution">
    <text evidence="3">The sequence shown here is derived from an EMBL/GenBank/DDBJ whole genome shotgun (WGS) entry which is preliminary data.</text>
</comment>
<dbReference type="EMBL" id="JBHSAY010000015">
    <property type="protein sequence ID" value="MFC4134708.1"/>
    <property type="molecule type" value="Genomic_DNA"/>
</dbReference>
<evidence type="ECO:0000313" key="3">
    <source>
        <dbReference type="EMBL" id="MFC4134708.1"/>
    </source>
</evidence>
<proteinExistence type="predicted"/>
<feature type="transmembrane region" description="Helical" evidence="2">
    <location>
        <begin position="31"/>
        <end position="58"/>
    </location>
</feature>
<keyword evidence="2" id="KW-1133">Transmembrane helix</keyword>